<proteinExistence type="predicted"/>
<protein>
    <submittedName>
        <fullName evidence="2">Uncharacterized protein</fullName>
    </submittedName>
</protein>
<evidence type="ECO:0000313" key="2">
    <source>
        <dbReference type="EMBL" id="MCK0209360.1"/>
    </source>
</evidence>
<keyword evidence="1" id="KW-0472">Membrane</keyword>
<feature type="transmembrane region" description="Helical" evidence="1">
    <location>
        <begin position="6"/>
        <end position="24"/>
    </location>
</feature>
<organism evidence="2 3">
    <name type="scientific">Ancylobacter koreensis</name>
    <dbReference type="NCBI Taxonomy" id="266121"/>
    <lineage>
        <taxon>Bacteria</taxon>
        <taxon>Pseudomonadati</taxon>
        <taxon>Pseudomonadota</taxon>
        <taxon>Alphaproteobacteria</taxon>
        <taxon>Hyphomicrobiales</taxon>
        <taxon>Xanthobacteraceae</taxon>
        <taxon>Ancylobacter</taxon>
    </lineage>
</organism>
<reference evidence="3" key="2">
    <citation type="submission" date="2023-07" db="EMBL/GenBank/DDBJ databases">
        <title>Ancylobacter moscoviensis sp. nov., facultatively methylotrophic bacteria from activated sludge and the reclassification of Starkeya novella (Starkey 1934) Kelly et al. 2000 as Ancylobacter novellus comb. nov., Starkeya koreensis Im et al. 2006 as Ancylobacter koreensis comb.nov., Angulomicrobium tetraedrale Vasil'eva et al. 1986 as Ancylobacter tetraedralis comb. nov., Angulomicrobium amanitiforme Fritz et al. 2004 as Ancylobacter amanitiformis comb. nov. and Methylorhabdus multivorans Doronina et al. 1996 as Ancylobacter multivorans comb. nov. and emended description of the genus Ancylobacter.</title>
        <authorList>
            <person name="Doronina N."/>
            <person name="Chemodurova A."/>
            <person name="Grouzdev D."/>
            <person name="Koziaeva V."/>
            <person name="Shi W."/>
            <person name="Wu L."/>
            <person name="Kaparullina E."/>
        </authorList>
    </citation>
    <scope>NUCLEOTIDE SEQUENCE [LARGE SCALE GENOMIC DNA]</scope>
    <source>
        <strain evidence="3">Jip08</strain>
    </source>
</reference>
<dbReference type="RefSeq" id="WP_247201864.1">
    <property type="nucleotide sequence ID" value="NZ_JALKCG010000006.1"/>
</dbReference>
<keyword evidence="3" id="KW-1185">Reference proteome</keyword>
<gene>
    <name evidence="2" type="ORF">MWN33_15095</name>
</gene>
<dbReference type="EMBL" id="JALKCG010000006">
    <property type="protein sequence ID" value="MCK0209360.1"/>
    <property type="molecule type" value="Genomic_DNA"/>
</dbReference>
<evidence type="ECO:0000313" key="3">
    <source>
        <dbReference type="Proteomes" id="UP001202867"/>
    </source>
</evidence>
<dbReference type="Proteomes" id="UP001202867">
    <property type="component" value="Unassembled WGS sequence"/>
</dbReference>
<comment type="caution">
    <text evidence="2">The sequence shown here is derived from an EMBL/GenBank/DDBJ whole genome shotgun (WGS) entry which is preliminary data.</text>
</comment>
<accession>A0ABT0DQ21</accession>
<name>A0ABT0DQ21_9HYPH</name>
<evidence type="ECO:0000256" key="1">
    <source>
        <dbReference type="SAM" id="Phobius"/>
    </source>
</evidence>
<sequence>MSLWGVVESIGSIVGLLTGIFVIYDKLFKNVPVMYFDVLTFSSGYRSIILRIKNVSQRPILVKFARAKNRNTFSLGLGDGARDSIVSLISKGACVSIDGNSDYYLKVVNSFDFDLVKDDEILSAYVKWRFAQYSIHNIWRCKKLSIKKEDYKILLNKEAIDN</sequence>
<keyword evidence="1" id="KW-1133">Transmembrane helix</keyword>
<reference evidence="2 3" key="1">
    <citation type="submission" date="2022-04" db="EMBL/GenBank/DDBJ databases">
        <authorList>
            <person name="Grouzdev D.S."/>
            <person name="Pantiukh K.S."/>
            <person name="Krutkina M.S."/>
        </authorList>
    </citation>
    <scope>NUCLEOTIDE SEQUENCE [LARGE SCALE GENOMIC DNA]</scope>
    <source>
        <strain evidence="2 3">Jip08</strain>
    </source>
</reference>
<keyword evidence="1" id="KW-0812">Transmembrane</keyword>